<evidence type="ECO:0000256" key="3">
    <source>
        <dbReference type="ARBA" id="ARBA00023098"/>
    </source>
</evidence>
<evidence type="ECO:0000256" key="4">
    <source>
        <dbReference type="PROSITE-ProRule" id="PRU01161"/>
    </source>
</evidence>
<keyword evidence="3 4" id="KW-0443">Lipid metabolism</keyword>
<comment type="caution">
    <text evidence="6">The sequence shown here is derived from an EMBL/GenBank/DDBJ whole genome shotgun (WGS) entry which is preliminary data.</text>
</comment>
<keyword evidence="2 4" id="KW-0442">Lipid degradation</keyword>
<dbReference type="Proteomes" id="UP001499910">
    <property type="component" value="Unassembled WGS sequence"/>
</dbReference>
<dbReference type="EMBL" id="BAABHW010000001">
    <property type="protein sequence ID" value="GAA5069507.1"/>
    <property type="molecule type" value="Genomic_DNA"/>
</dbReference>
<dbReference type="SUPFAM" id="SSF52151">
    <property type="entry name" value="FabD/lysophospholipase-like"/>
    <property type="match status" value="1"/>
</dbReference>
<dbReference type="PANTHER" id="PTHR14226">
    <property type="entry name" value="NEUROPATHY TARGET ESTERASE/SWISS CHEESE D.MELANOGASTER"/>
    <property type="match status" value="1"/>
</dbReference>
<accession>A0ABP9L5H3</accession>
<dbReference type="PROSITE" id="PS51635">
    <property type="entry name" value="PNPLA"/>
    <property type="match status" value="1"/>
</dbReference>
<feature type="short sequence motif" description="GXGXXG" evidence="4">
    <location>
        <begin position="18"/>
        <end position="23"/>
    </location>
</feature>
<keyword evidence="7" id="KW-1185">Reference proteome</keyword>
<feature type="short sequence motif" description="GXSXG" evidence="4">
    <location>
        <begin position="46"/>
        <end position="50"/>
    </location>
</feature>
<evidence type="ECO:0000256" key="2">
    <source>
        <dbReference type="ARBA" id="ARBA00022963"/>
    </source>
</evidence>
<dbReference type="PANTHER" id="PTHR14226:SF78">
    <property type="entry name" value="SLR0060 PROTEIN"/>
    <property type="match status" value="1"/>
</dbReference>
<dbReference type="InterPro" id="IPR002641">
    <property type="entry name" value="PNPLA_dom"/>
</dbReference>
<keyword evidence="1 4" id="KW-0378">Hydrolase</keyword>
<evidence type="ECO:0000256" key="1">
    <source>
        <dbReference type="ARBA" id="ARBA00022801"/>
    </source>
</evidence>
<gene>
    <name evidence="6" type="ORF">GCM10023209_11330</name>
</gene>
<proteinExistence type="predicted"/>
<dbReference type="InterPro" id="IPR050301">
    <property type="entry name" value="NTE"/>
</dbReference>
<evidence type="ECO:0000313" key="6">
    <source>
        <dbReference type="EMBL" id="GAA5069507.1"/>
    </source>
</evidence>
<feature type="active site" description="Nucleophile" evidence="4">
    <location>
        <position position="48"/>
    </location>
</feature>
<evidence type="ECO:0000259" key="5">
    <source>
        <dbReference type="PROSITE" id="PS51635"/>
    </source>
</evidence>
<comment type="caution">
    <text evidence="4">Lacks conserved residue(s) required for the propagation of feature annotation.</text>
</comment>
<dbReference type="Pfam" id="PF01734">
    <property type="entry name" value="Patatin"/>
    <property type="match status" value="1"/>
</dbReference>
<dbReference type="Gene3D" id="3.40.1090.10">
    <property type="entry name" value="Cytosolic phospholipase A2 catalytic domain"/>
    <property type="match status" value="2"/>
</dbReference>
<feature type="domain" description="PNPLA" evidence="5">
    <location>
        <begin position="14"/>
        <end position="239"/>
    </location>
</feature>
<organism evidence="6 7">
    <name type="scientific">[Roseibacterium] beibuensis</name>
    <dbReference type="NCBI Taxonomy" id="1193142"/>
    <lineage>
        <taxon>Bacteria</taxon>
        <taxon>Pseudomonadati</taxon>
        <taxon>Pseudomonadota</taxon>
        <taxon>Alphaproteobacteria</taxon>
        <taxon>Rhodobacterales</taxon>
        <taxon>Roseobacteraceae</taxon>
        <taxon>Roseicyclus</taxon>
    </lineage>
</organism>
<dbReference type="RefSeq" id="WP_259546183.1">
    <property type="nucleotide sequence ID" value="NZ_BAABHW010000001.1"/>
</dbReference>
<dbReference type="InterPro" id="IPR016035">
    <property type="entry name" value="Acyl_Trfase/lysoPLipase"/>
</dbReference>
<sequence length="349" mass="37381">MKDATMAQAKPINLALQGGGAHGAFTWGVLDRLLEAPEIEIAAITGTSAGALNGAAVKAGMVRGGRDAARENLEWLWEQVGAITTPALAPWLDAIAPVAVSRAIEASLPFAFGDGIARLVSPYDSGPFYINPLRRIVERFHFDEVCAEAGPAFHICATNVRSGKIRVFSGEEISADAILASACLPTLFRAVEIPHPETGEMEAYWDGGYTGNPALFPLFEGDLPGDILVVNINPLERADLPVSAREIQNRVNEISFNSSLLRELRAIDFVQRLLDDGTLPQGAMKRLRIHMIADDALMGQLSVATKLVATPQILHQLRAAGRAAADRFLDAHLGAIGIESSVDLRAMFG</sequence>
<protein>
    <submittedName>
        <fullName evidence="6">Patatin-like phospholipase family protein</fullName>
    </submittedName>
</protein>
<reference evidence="7" key="1">
    <citation type="journal article" date="2019" name="Int. J. Syst. Evol. Microbiol.">
        <title>The Global Catalogue of Microorganisms (GCM) 10K type strain sequencing project: providing services to taxonomists for standard genome sequencing and annotation.</title>
        <authorList>
            <consortium name="The Broad Institute Genomics Platform"/>
            <consortium name="The Broad Institute Genome Sequencing Center for Infectious Disease"/>
            <person name="Wu L."/>
            <person name="Ma J."/>
        </authorList>
    </citation>
    <scope>NUCLEOTIDE SEQUENCE [LARGE SCALE GENOMIC DNA]</scope>
    <source>
        <strain evidence="7">JCM 18015</strain>
    </source>
</reference>
<feature type="active site" description="Proton acceptor" evidence="4">
    <location>
        <position position="226"/>
    </location>
</feature>
<name>A0ABP9L5H3_9RHOB</name>
<evidence type="ECO:0000313" key="7">
    <source>
        <dbReference type="Proteomes" id="UP001499910"/>
    </source>
</evidence>